<dbReference type="InterPro" id="IPR036390">
    <property type="entry name" value="WH_DNA-bd_sf"/>
</dbReference>
<dbReference type="InterPro" id="IPR036388">
    <property type="entry name" value="WH-like_DNA-bd_sf"/>
</dbReference>
<dbReference type="InterPro" id="IPR014036">
    <property type="entry name" value="DeoR-like_C"/>
</dbReference>
<evidence type="ECO:0000313" key="4">
    <source>
        <dbReference type="EMBL" id="AMQ94970.1"/>
    </source>
</evidence>
<evidence type="ECO:0000256" key="1">
    <source>
        <dbReference type="ARBA" id="ARBA00023015"/>
    </source>
</evidence>
<dbReference type="InterPro" id="IPR050313">
    <property type="entry name" value="Carb_Metab_HTH_regulators"/>
</dbReference>
<dbReference type="AlphaFoldDB" id="A0A142G2U0"/>
<evidence type="ECO:0000259" key="3">
    <source>
        <dbReference type="PROSITE" id="PS51000"/>
    </source>
</evidence>
<dbReference type="PRINTS" id="PR00037">
    <property type="entry name" value="HTHLACR"/>
</dbReference>
<dbReference type="OrthoDB" id="9814815at2"/>
<dbReference type="EMBL" id="PCGW01000024">
    <property type="protein sequence ID" value="PHO19827.1"/>
    <property type="molecule type" value="Genomic_DNA"/>
</dbReference>
<protein>
    <submittedName>
        <fullName evidence="4 6">Transcriptional regulator</fullName>
    </submittedName>
</protein>
<sequence>MNAFDRRNLIIDLLKENGSVLVSDLAKRFNVSEVSIRTDLRLLEAQNLLTRFHGGAGLLQSQDNETFLDDRYLLSPDPKIRIAKAAAGLIKEGDTIILDSGSTTMMIANELLKIKNITVITNNLPAAFVLSDSVDITLVICGGYVRHKTRSMHGTIAEHTLNGIRADIMFVGADGIDPINGLTTFNEGYHISSIMAKASSKVVCVADSTKFNRNGFNQVLPMSAVNLIITDSNITEKNKAELAGLNMPLQVV</sequence>
<proteinExistence type="predicted"/>
<dbReference type="GO" id="GO:0003700">
    <property type="term" value="F:DNA-binding transcription factor activity"/>
    <property type="evidence" value="ECO:0007669"/>
    <property type="project" value="InterPro"/>
</dbReference>
<dbReference type="SUPFAM" id="SSF46785">
    <property type="entry name" value="Winged helix' DNA-binding domain"/>
    <property type="match status" value="1"/>
</dbReference>
<dbReference type="SMART" id="SM00420">
    <property type="entry name" value="HTH_DEOR"/>
    <property type="match status" value="1"/>
</dbReference>
<evidence type="ECO:0000313" key="9">
    <source>
        <dbReference type="Proteomes" id="UP000323012"/>
    </source>
</evidence>
<reference evidence="6 9" key="3">
    <citation type="submission" date="2019-08" db="EMBL/GenBank/DDBJ databases">
        <title>Whole genome sequencing of Aggregatibacter actinomycetemcomitans cultured from blood stream infections in Denmark reveals a novel phylogenetic lineage expressing serotype a membrane O polysaccharide.</title>
        <authorList>
            <person name="Nedergaard S."/>
            <person name="Kobel C.M."/>
            <person name="Nielsen M.B."/>
            <person name="Moeller R.T."/>
            <person name="Jensen A.B."/>
            <person name="Noerskov-Lauritsen N."/>
        </authorList>
    </citation>
    <scope>NUCLEOTIDE SEQUENCE [LARGE SCALE GENOMIC DNA]</scope>
    <source>
        <strain evidence="6 9">PN_563</strain>
    </source>
</reference>
<dbReference type="Proteomes" id="UP000226080">
    <property type="component" value="Unassembled WGS sequence"/>
</dbReference>
<dbReference type="Gene3D" id="1.10.10.10">
    <property type="entry name" value="Winged helix-like DNA-binding domain superfamily/Winged helix DNA-binding domain"/>
    <property type="match status" value="1"/>
</dbReference>
<keyword evidence="2" id="KW-0804">Transcription</keyword>
<dbReference type="Proteomes" id="UP000323012">
    <property type="component" value="Unassembled WGS sequence"/>
</dbReference>
<dbReference type="InterPro" id="IPR001034">
    <property type="entry name" value="DeoR_HTH"/>
</dbReference>
<keyword evidence="1" id="KW-0805">Transcription regulation</keyword>
<dbReference type="SUPFAM" id="SSF100950">
    <property type="entry name" value="NagB/RpiA/CoA transferase-like"/>
    <property type="match status" value="1"/>
</dbReference>
<dbReference type="Gene3D" id="3.40.50.1360">
    <property type="match status" value="1"/>
</dbReference>
<evidence type="ECO:0000313" key="7">
    <source>
        <dbReference type="Proteomes" id="UP000072236"/>
    </source>
</evidence>
<accession>A0A142G2U0</accession>
<dbReference type="EMBL" id="CP012959">
    <property type="protein sequence ID" value="AMQ94970.1"/>
    <property type="molecule type" value="Genomic_DNA"/>
</dbReference>
<organism evidence="6 9">
    <name type="scientific">Aggregatibacter actinomycetemcomitans</name>
    <name type="common">Actinobacillus actinomycetemcomitans</name>
    <name type="synonym">Haemophilus actinomycetemcomitans</name>
    <dbReference type="NCBI Taxonomy" id="714"/>
    <lineage>
        <taxon>Bacteria</taxon>
        <taxon>Pseudomonadati</taxon>
        <taxon>Pseudomonadota</taxon>
        <taxon>Gammaproteobacteria</taxon>
        <taxon>Pasteurellales</taxon>
        <taxon>Pasteurellaceae</taxon>
        <taxon>Aggregatibacter</taxon>
    </lineage>
</organism>
<feature type="domain" description="HTH deoR-type" evidence="3">
    <location>
        <begin position="3"/>
        <end position="58"/>
    </location>
</feature>
<gene>
    <name evidence="4" type="ORF">ACT75_10805</name>
    <name evidence="5" type="ORF">CQR80_10250</name>
    <name evidence="6" type="ORF">FXB79_08925</name>
</gene>
<dbReference type="RefSeq" id="WP_005538891.1">
    <property type="nucleotide sequence ID" value="NZ_CP012959.1"/>
</dbReference>
<evidence type="ECO:0000256" key="2">
    <source>
        <dbReference type="ARBA" id="ARBA00023163"/>
    </source>
</evidence>
<dbReference type="PROSITE" id="PS51000">
    <property type="entry name" value="HTH_DEOR_2"/>
    <property type="match status" value="1"/>
</dbReference>
<evidence type="ECO:0000313" key="8">
    <source>
        <dbReference type="Proteomes" id="UP000226080"/>
    </source>
</evidence>
<dbReference type="KEGG" id="aact:ACT75_10805"/>
<dbReference type="eggNOG" id="COG1349">
    <property type="taxonomic scope" value="Bacteria"/>
</dbReference>
<dbReference type="Pfam" id="PF08220">
    <property type="entry name" value="HTH_DeoR"/>
    <property type="match status" value="1"/>
</dbReference>
<reference evidence="5 8" key="2">
    <citation type="submission" date="2017-10" db="EMBL/GenBank/DDBJ databases">
        <title>Draft genome sequences of Aggregatibacter actinomycetemcomitans strains 310a and 310b.</title>
        <authorList>
            <person name="May A.C."/>
            <person name="Ohta H."/>
            <person name="Maeda H."/>
            <person name="Kokeguchi S."/>
            <person name="Cugini C."/>
        </authorList>
    </citation>
    <scope>NUCLEOTIDE SEQUENCE [LARGE SCALE GENOMIC DNA]</scope>
    <source>
        <strain evidence="5 8">310b</strain>
    </source>
</reference>
<dbReference type="SMART" id="SM01134">
    <property type="entry name" value="DeoRC"/>
    <property type="match status" value="1"/>
</dbReference>
<dbReference type="InterPro" id="IPR037171">
    <property type="entry name" value="NagB/RpiA_transferase-like"/>
</dbReference>
<dbReference type="Proteomes" id="UP000072236">
    <property type="component" value="Chromosome"/>
</dbReference>
<evidence type="ECO:0000313" key="5">
    <source>
        <dbReference type="EMBL" id="PHO19827.1"/>
    </source>
</evidence>
<dbReference type="PANTHER" id="PTHR30363:SF44">
    <property type="entry name" value="AGA OPERON TRANSCRIPTIONAL REPRESSOR-RELATED"/>
    <property type="match status" value="1"/>
</dbReference>
<dbReference type="Pfam" id="PF00455">
    <property type="entry name" value="DeoRC"/>
    <property type="match status" value="1"/>
</dbReference>
<dbReference type="EMBL" id="VSED01000026">
    <property type="protein sequence ID" value="TYA38404.1"/>
    <property type="molecule type" value="Genomic_DNA"/>
</dbReference>
<evidence type="ECO:0000313" key="6">
    <source>
        <dbReference type="EMBL" id="TYA38404.1"/>
    </source>
</evidence>
<name>A0A142G2U0_AGGAC</name>
<dbReference type="PANTHER" id="PTHR30363">
    <property type="entry name" value="HTH-TYPE TRANSCRIPTIONAL REGULATOR SRLR-RELATED"/>
    <property type="match status" value="1"/>
</dbReference>
<keyword evidence="8" id="KW-1185">Reference proteome</keyword>
<reference evidence="4 7" key="1">
    <citation type="submission" date="2015-10" db="EMBL/GenBank/DDBJ databases">
        <title>Tn-seq of a polymicrobial infection.</title>
        <authorList>
            <person name="Stacy A."/>
            <person name="Rumbaugh K.P."/>
            <person name="Whiteley M."/>
        </authorList>
    </citation>
    <scope>NUCLEOTIDE SEQUENCE [LARGE SCALE GENOMIC DNA]</scope>
    <source>
        <strain evidence="4 7">624</strain>
    </source>
</reference>